<dbReference type="PANTHER" id="PTHR10044">
    <property type="entry name" value="INHIBITOR OF APOPTOSIS"/>
    <property type="match status" value="1"/>
</dbReference>
<dbReference type="InterPro" id="IPR035897">
    <property type="entry name" value="Toll_tir_struct_dom_sf"/>
</dbReference>
<evidence type="ECO:0000313" key="2">
    <source>
        <dbReference type="Proteomes" id="UP000596742"/>
    </source>
</evidence>
<gene>
    <name evidence="1" type="ORF">MGAL_10B070043</name>
</gene>
<dbReference type="Gene3D" id="3.40.50.10140">
    <property type="entry name" value="Toll/interleukin-1 receptor homology (TIR) domain"/>
    <property type="match status" value="1"/>
</dbReference>
<dbReference type="GO" id="GO:0051726">
    <property type="term" value="P:regulation of cell cycle"/>
    <property type="evidence" value="ECO:0007669"/>
    <property type="project" value="TreeGrafter"/>
</dbReference>
<dbReference type="GO" id="GO:0005737">
    <property type="term" value="C:cytoplasm"/>
    <property type="evidence" value="ECO:0007669"/>
    <property type="project" value="TreeGrafter"/>
</dbReference>
<dbReference type="InterPro" id="IPR001370">
    <property type="entry name" value="BIR_rpt"/>
</dbReference>
<accession>A0A8B6CC34</accession>
<dbReference type="SMART" id="SM00238">
    <property type="entry name" value="BIR"/>
    <property type="match status" value="2"/>
</dbReference>
<dbReference type="OrthoDB" id="6144528at2759"/>
<dbReference type="CDD" id="cd00022">
    <property type="entry name" value="BIR"/>
    <property type="match status" value="1"/>
</dbReference>
<proteinExistence type="predicted"/>
<dbReference type="EMBL" id="UYJE01001531">
    <property type="protein sequence ID" value="VDI02914.1"/>
    <property type="molecule type" value="Genomic_DNA"/>
</dbReference>
<protein>
    <submittedName>
        <fullName evidence="1">Uncharacterized protein</fullName>
    </submittedName>
</protein>
<dbReference type="Pfam" id="PF00653">
    <property type="entry name" value="BIR"/>
    <property type="match status" value="2"/>
</dbReference>
<dbReference type="GO" id="GO:0005634">
    <property type="term" value="C:nucleus"/>
    <property type="evidence" value="ECO:0007669"/>
    <property type="project" value="TreeGrafter"/>
</dbReference>
<comment type="caution">
    <text evidence="1">The sequence shown here is derived from an EMBL/GenBank/DDBJ whole genome shotgun (WGS) entry which is preliminary data.</text>
</comment>
<dbReference type="PROSITE" id="PS50143">
    <property type="entry name" value="BIR_REPEAT_2"/>
    <property type="match status" value="2"/>
</dbReference>
<sequence>MADTTNCKQLTSSVEQMDGDQTVNEKKPNVDIFVLYDESDDFTTREILDTLFHDESISYRCLERHGDPGNTIFDDFKNLLLECKKVLFVISKEFNDDDEKIFMVKMALDLINHDVSRLITLFLNGEMNYCTKNLWCLKTTLKLSIRKQDWKRQLLQAIKIIPVDYCSVLETGNVSDYLLLRGLTFVNLRWNVYGVLIVAENRYLQVELLEYSKHLEQHHAMNTLKACEQCGFLSQVDTTINLSFRSDFSSEQILDIKNDLLQLCVSLLNTRSLMETQTEWLIVCSITGLYGKQQQNYVSNFFAEVKSAIETNYTTEASTKGRLHLPEYADEQKRRESFEGVWPSENVPPAEVMAKSGFVFMMKPDVAQCFSCGYNQCLWEPDKDPLFVHAQVTPSCNFVREHVPPDKLPSQRIKCITKNDAFSSEDSRLISLRNLKISDSHLQILESAEDFTRHQLAKSGFYFIGYNMVKCFSCGISVSYKGIETESDIWNMHATLSPNCEHLLQQKGFEFINTINSIQRRNMEPTIVTLFLLPLKGEQSFEWPGYVFLPGERYKLQPIEL</sequence>
<dbReference type="Gene3D" id="1.10.1170.10">
    <property type="entry name" value="Inhibitor Of Apoptosis Protein (2mihbC-IAP-1), Chain A"/>
    <property type="match status" value="2"/>
</dbReference>
<dbReference type="InterPro" id="IPR050784">
    <property type="entry name" value="IAP"/>
</dbReference>
<reference evidence="1" key="1">
    <citation type="submission" date="2018-11" db="EMBL/GenBank/DDBJ databases">
        <authorList>
            <person name="Alioto T."/>
            <person name="Alioto T."/>
        </authorList>
    </citation>
    <scope>NUCLEOTIDE SEQUENCE</scope>
</reference>
<name>A0A8B6CC34_MYTGA</name>
<dbReference type="SUPFAM" id="SSF52200">
    <property type="entry name" value="Toll/Interleukin receptor TIR domain"/>
    <property type="match status" value="1"/>
</dbReference>
<dbReference type="Proteomes" id="UP000596742">
    <property type="component" value="Unassembled WGS sequence"/>
</dbReference>
<organism evidence="1 2">
    <name type="scientific">Mytilus galloprovincialis</name>
    <name type="common">Mediterranean mussel</name>
    <dbReference type="NCBI Taxonomy" id="29158"/>
    <lineage>
        <taxon>Eukaryota</taxon>
        <taxon>Metazoa</taxon>
        <taxon>Spiralia</taxon>
        <taxon>Lophotrochozoa</taxon>
        <taxon>Mollusca</taxon>
        <taxon>Bivalvia</taxon>
        <taxon>Autobranchia</taxon>
        <taxon>Pteriomorphia</taxon>
        <taxon>Mytilida</taxon>
        <taxon>Mytiloidea</taxon>
        <taxon>Mytilidae</taxon>
        <taxon>Mytilinae</taxon>
        <taxon>Mytilus</taxon>
    </lineage>
</organism>
<dbReference type="PROSITE" id="PS01282">
    <property type="entry name" value="BIR_REPEAT_1"/>
    <property type="match status" value="1"/>
</dbReference>
<dbReference type="AlphaFoldDB" id="A0A8B6CC34"/>
<keyword evidence="2" id="KW-1185">Reference proteome</keyword>
<evidence type="ECO:0000313" key="1">
    <source>
        <dbReference type="EMBL" id="VDI02914.1"/>
    </source>
</evidence>
<dbReference type="SUPFAM" id="SSF57924">
    <property type="entry name" value="Inhibitor of apoptosis (IAP) repeat"/>
    <property type="match status" value="2"/>
</dbReference>
<dbReference type="PANTHER" id="PTHR10044:SF139">
    <property type="entry name" value="DEATH-ASSOCIATED INHIBITOR OF APOPTOSIS 2"/>
    <property type="match status" value="1"/>
</dbReference>